<comment type="caution">
    <text evidence="1">The sequence shown here is derived from an EMBL/GenBank/DDBJ whole genome shotgun (WGS) entry which is preliminary data.</text>
</comment>
<name>A0A4Y2DY30_ARAVE</name>
<organism evidence="1 2">
    <name type="scientific">Araneus ventricosus</name>
    <name type="common">Orbweaver spider</name>
    <name type="synonym">Epeira ventricosa</name>
    <dbReference type="NCBI Taxonomy" id="182803"/>
    <lineage>
        <taxon>Eukaryota</taxon>
        <taxon>Metazoa</taxon>
        <taxon>Ecdysozoa</taxon>
        <taxon>Arthropoda</taxon>
        <taxon>Chelicerata</taxon>
        <taxon>Arachnida</taxon>
        <taxon>Araneae</taxon>
        <taxon>Araneomorphae</taxon>
        <taxon>Entelegynae</taxon>
        <taxon>Araneoidea</taxon>
        <taxon>Araneidae</taxon>
        <taxon>Araneus</taxon>
    </lineage>
</organism>
<gene>
    <name evidence="1" type="ORF">AVEN_29246_1</name>
</gene>
<proteinExistence type="predicted"/>
<keyword evidence="2" id="KW-1185">Reference proteome</keyword>
<dbReference type="EMBL" id="BGPR01000467">
    <property type="protein sequence ID" value="GBM21812.1"/>
    <property type="molecule type" value="Genomic_DNA"/>
</dbReference>
<sequence>MARNVSPSENRHVFRVMKPTLHGGVEVIIFRVCFINEKELKIVQREIKIMIQTVPIQEWTKRIFRPRDKKGAVIANLVFTIKMVETIHGKWYSILFRYRGESFPRKWDFPQNMNELHTVYLPGVQPQRHQSRWNCCRI</sequence>
<evidence type="ECO:0000313" key="2">
    <source>
        <dbReference type="Proteomes" id="UP000499080"/>
    </source>
</evidence>
<dbReference type="Proteomes" id="UP000499080">
    <property type="component" value="Unassembled WGS sequence"/>
</dbReference>
<reference evidence="1 2" key="1">
    <citation type="journal article" date="2019" name="Sci. Rep.">
        <title>Orb-weaving spider Araneus ventricosus genome elucidates the spidroin gene catalogue.</title>
        <authorList>
            <person name="Kono N."/>
            <person name="Nakamura H."/>
            <person name="Ohtoshi R."/>
            <person name="Moran D.A.P."/>
            <person name="Shinohara A."/>
            <person name="Yoshida Y."/>
            <person name="Fujiwara M."/>
            <person name="Mori M."/>
            <person name="Tomita M."/>
            <person name="Arakawa K."/>
        </authorList>
    </citation>
    <scope>NUCLEOTIDE SEQUENCE [LARGE SCALE GENOMIC DNA]</scope>
</reference>
<accession>A0A4Y2DY30</accession>
<dbReference type="AlphaFoldDB" id="A0A4Y2DY30"/>
<protein>
    <submittedName>
        <fullName evidence="1">Uncharacterized protein</fullName>
    </submittedName>
</protein>
<evidence type="ECO:0000313" key="1">
    <source>
        <dbReference type="EMBL" id="GBM21812.1"/>
    </source>
</evidence>